<accession>A0A7Y9E3Y8</accession>
<sequence>MPQPTAQPTAQPTVPATRPTAELFHYDDRARLASYRRTAPRPPTAPAGAWLALVVSLTVMYAEWAFFPQDLQGQSDANWALGFMMISLAGALRILVGNPGRHLVAVAAILVAGVGFLLRAFLFTADPTWVLVYEGLCGALLLLGGLMSLAAPTLEAAPPPPERWD</sequence>
<feature type="transmembrane region" description="Helical" evidence="1">
    <location>
        <begin position="129"/>
        <end position="151"/>
    </location>
</feature>
<evidence type="ECO:0000256" key="1">
    <source>
        <dbReference type="SAM" id="Phobius"/>
    </source>
</evidence>
<evidence type="ECO:0000313" key="2">
    <source>
        <dbReference type="EMBL" id="NYD40520.1"/>
    </source>
</evidence>
<keyword evidence="1" id="KW-0472">Membrane</keyword>
<evidence type="ECO:0008006" key="4">
    <source>
        <dbReference type="Google" id="ProtNLM"/>
    </source>
</evidence>
<feature type="transmembrane region" description="Helical" evidence="1">
    <location>
        <begin position="102"/>
        <end position="122"/>
    </location>
</feature>
<comment type="caution">
    <text evidence="2">The sequence shown here is derived from an EMBL/GenBank/DDBJ whole genome shotgun (WGS) entry which is preliminary data.</text>
</comment>
<gene>
    <name evidence="2" type="ORF">BJZ21_000603</name>
</gene>
<keyword evidence="3" id="KW-1185">Reference proteome</keyword>
<dbReference type="SUPFAM" id="SSF103473">
    <property type="entry name" value="MFS general substrate transporter"/>
    <property type="match status" value="1"/>
</dbReference>
<dbReference type="AlphaFoldDB" id="A0A7Y9E3Y8"/>
<keyword evidence="1" id="KW-0812">Transmembrane</keyword>
<keyword evidence="1" id="KW-1133">Transmembrane helix</keyword>
<reference evidence="2 3" key="1">
    <citation type="submission" date="2020-07" db="EMBL/GenBank/DDBJ databases">
        <title>Sequencing the genomes of 1000 actinobacteria strains.</title>
        <authorList>
            <person name="Klenk H.-P."/>
        </authorList>
    </citation>
    <scope>NUCLEOTIDE SEQUENCE [LARGE SCALE GENOMIC DNA]</scope>
    <source>
        <strain evidence="2 3">DSM 21350</strain>
    </source>
</reference>
<feature type="transmembrane region" description="Helical" evidence="1">
    <location>
        <begin position="79"/>
        <end position="96"/>
    </location>
</feature>
<protein>
    <recommendedName>
        <fullName evidence="4">DUF4345 domain-containing protein</fullName>
    </recommendedName>
</protein>
<feature type="transmembrane region" description="Helical" evidence="1">
    <location>
        <begin position="47"/>
        <end position="67"/>
    </location>
</feature>
<proteinExistence type="predicted"/>
<dbReference type="Proteomes" id="UP000535511">
    <property type="component" value="Unassembled WGS sequence"/>
</dbReference>
<dbReference type="EMBL" id="JACCBG010000001">
    <property type="protein sequence ID" value="NYD40520.1"/>
    <property type="molecule type" value="Genomic_DNA"/>
</dbReference>
<organism evidence="2 3">
    <name type="scientific">Nocardioides panaciterrulae</name>
    <dbReference type="NCBI Taxonomy" id="661492"/>
    <lineage>
        <taxon>Bacteria</taxon>
        <taxon>Bacillati</taxon>
        <taxon>Actinomycetota</taxon>
        <taxon>Actinomycetes</taxon>
        <taxon>Propionibacteriales</taxon>
        <taxon>Nocardioidaceae</taxon>
        <taxon>Nocardioides</taxon>
    </lineage>
</organism>
<dbReference type="RefSeq" id="WP_179662398.1">
    <property type="nucleotide sequence ID" value="NZ_JACCBG010000001.1"/>
</dbReference>
<dbReference type="InterPro" id="IPR036259">
    <property type="entry name" value="MFS_trans_sf"/>
</dbReference>
<evidence type="ECO:0000313" key="3">
    <source>
        <dbReference type="Proteomes" id="UP000535511"/>
    </source>
</evidence>
<name>A0A7Y9E3Y8_9ACTN</name>